<organism evidence="8 9">
    <name type="scientific">Phytopseudomonas seleniipraecipitans</name>
    <dbReference type="NCBI Taxonomy" id="640205"/>
    <lineage>
        <taxon>Bacteria</taxon>
        <taxon>Pseudomonadati</taxon>
        <taxon>Pseudomonadota</taxon>
        <taxon>Gammaproteobacteria</taxon>
        <taxon>Pseudomonadales</taxon>
        <taxon>Pseudomonadaceae</taxon>
        <taxon>Phytopseudomonas</taxon>
    </lineage>
</organism>
<dbReference type="GO" id="GO:0003677">
    <property type="term" value="F:DNA binding"/>
    <property type="evidence" value="ECO:0007669"/>
    <property type="project" value="UniProtKB-KW"/>
</dbReference>
<dbReference type="InterPro" id="IPR036390">
    <property type="entry name" value="WH_DNA-bd_sf"/>
</dbReference>
<evidence type="ECO:0000256" key="6">
    <source>
        <dbReference type="ARBA" id="ARBA00039592"/>
    </source>
</evidence>
<evidence type="ECO:0000256" key="5">
    <source>
        <dbReference type="ARBA" id="ARBA00037357"/>
    </source>
</evidence>
<evidence type="ECO:0000313" key="9">
    <source>
        <dbReference type="Proteomes" id="UP000243378"/>
    </source>
</evidence>
<comment type="function">
    <text evidence="5">Transcriptional repressor for the pyruvate dehydrogenase complex genes aceEF and lpd.</text>
</comment>
<evidence type="ECO:0000256" key="1">
    <source>
        <dbReference type="ARBA" id="ARBA00022491"/>
    </source>
</evidence>
<dbReference type="Gene3D" id="1.20.120.530">
    <property type="entry name" value="GntR ligand-binding domain-like"/>
    <property type="match status" value="1"/>
</dbReference>
<dbReference type="InterPro" id="IPR000524">
    <property type="entry name" value="Tscrpt_reg_HTH_GntR"/>
</dbReference>
<dbReference type="InterPro" id="IPR008920">
    <property type="entry name" value="TF_FadR/GntR_C"/>
</dbReference>
<dbReference type="CDD" id="cd07377">
    <property type="entry name" value="WHTH_GntR"/>
    <property type="match status" value="1"/>
</dbReference>
<gene>
    <name evidence="8" type="ORF">SAMN05216381_1418</name>
</gene>
<keyword evidence="3" id="KW-0238">DNA-binding</keyword>
<evidence type="ECO:0000313" key="8">
    <source>
        <dbReference type="EMBL" id="SDF33743.1"/>
    </source>
</evidence>
<keyword evidence="4" id="KW-0804">Transcription</keyword>
<dbReference type="Pfam" id="PF00392">
    <property type="entry name" value="GntR"/>
    <property type="match status" value="1"/>
</dbReference>
<dbReference type="Proteomes" id="UP000243378">
    <property type="component" value="Unassembled WGS sequence"/>
</dbReference>
<evidence type="ECO:0000256" key="3">
    <source>
        <dbReference type="ARBA" id="ARBA00023125"/>
    </source>
</evidence>
<dbReference type="FunFam" id="1.10.10.10:FF:000048">
    <property type="entry name" value="Pyruvate dehydrogenase complex transcriptional repressor"/>
    <property type="match status" value="1"/>
</dbReference>
<dbReference type="STRING" id="640205.SAMN05216381_1418"/>
<dbReference type="PRINTS" id="PR00035">
    <property type="entry name" value="HTHGNTR"/>
</dbReference>
<dbReference type="InterPro" id="IPR036388">
    <property type="entry name" value="WH-like_DNA-bd_sf"/>
</dbReference>
<keyword evidence="1" id="KW-0678">Repressor</keyword>
<dbReference type="SUPFAM" id="SSF48008">
    <property type="entry name" value="GntR ligand-binding domain-like"/>
    <property type="match status" value="1"/>
</dbReference>
<dbReference type="GO" id="GO:0003700">
    <property type="term" value="F:DNA-binding transcription factor activity"/>
    <property type="evidence" value="ECO:0007669"/>
    <property type="project" value="InterPro"/>
</dbReference>
<dbReference type="PROSITE" id="PS50949">
    <property type="entry name" value="HTH_GNTR"/>
    <property type="match status" value="1"/>
</dbReference>
<dbReference type="SMART" id="SM00895">
    <property type="entry name" value="FCD"/>
    <property type="match status" value="1"/>
</dbReference>
<accession>A0A1G7K922</accession>
<keyword evidence="2" id="KW-0805">Transcription regulation</keyword>
<dbReference type="Gene3D" id="1.10.10.10">
    <property type="entry name" value="Winged helix-like DNA-binding domain superfamily/Winged helix DNA-binding domain"/>
    <property type="match status" value="1"/>
</dbReference>
<sequence length="260" mass="28775">MEVGQVRQRRLSDDIAGQVETMILEGTLKAGERLPAERVLAEQFGVSRPSLREAIQKLVAKGLLLSRQGGGTYVCDSVGSTFSDPLLHLLENNSDVQRDLLEFRHTLEGSCAYYAALRATDRDRQRLSEAFDRLQDCYGRAGEVTRAEEGAADANFHLAIAEASHNAVLLHTIRGLFDLLKRNVVTNIGGMYALRGETRSMLNAQHRALYEAIIEGRAEEARGLSNQHIDYVQEVLAGAMQQEVRELRAQRRGKTAGSKA</sequence>
<protein>
    <recommendedName>
        <fullName evidence="6">Pyruvate dehydrogenase complex repressor</fullName>
    </recommendedName>
</protein>
<evidence type="ECO:0000256" key="2">
    <source>
        <dbReference type="ARBA" id="ARBA00023015"/>
    </source>
</evidence>
<dbReference type="OrthoDB" id="5450856at2"/>
<dbReference type="PANTHER" id="PTHR43537">
    <property type="entry name" value="TRANSCRIPTIONAL REGULATOR, GNTR FAMILY"/>
    <property type="match status" value="1"/>
</dbReference>
<dbReference type="InterPro" id="IPR011711">
    <property type="entry name" value="GntR_C"/>
</dbReference>
<dbReference type="AlphaFoldDB" id="A0A1G7K922"/>
<dbReference type="Pfam" id="PF07729">
    <property type="entry name" value="FCD"/>
    <property type="match status" value="1"/>
</dbReference>
<dbReference type="SUPFAM" id="SSF46785">
    <property type="entry name" value="Winged helix' DNA-binding domain"/>
    <property type="match status" value="1"/>
</dbReference>
<dbReference type="EMBL" id="FNBM01000002">
    <property type="protein sequence ID" value="SDF33743.1"/>
    <property type="molecule type" value="Genomic_DNA"/>
</dbReference>
<dbReference type="PANTHER" id="PTHR43537:SF34">
    <property type="entry name" value="PYRUVATE DEHYDROGENASE COMPLEX REPRESSOR"/>
    <property type="match status" value="1"/>
</dbReference>
<name>A0A1G7K922_9GAMM</name>
<reference evidence="8 9" key="1">
    <citation type="submission" date="2016-10" db="EMBL/GenBank/DDBJ databases">
        <authorList>
            <person name="de Groot N.N."/>
        </authorList>
    </citation>
    <scope>NUCLEOTIDE SEQUENCE [LARGE SCALE GENOMIC DNA]</scope>
    <source>
        <strain evidence="8 9">LMG 25475</strain>
    </source>
</reference>
<evidence type="ECO:0000259" key="7">
    <source>
        <dbReference type="PROSITE" id="PS50949"/>
    </source>
</evidence>
<dbReference type="SMART" id="SM00345">
    <property type="entry name" value="HTH_GNTR"/>
    <property type="match status" value="1"/>
</dbReference>
<proteinExistence type="predicted"/>
<dbReference type="RefSeq" id="WP_092366222.1">
    <property type="nucleotide sequence ID" value="NZ_FNBM01000002.1"/>
</dbReference>
<evidence type="ECO:0000256" key="4">
    <source>
        <dbReference type="ARBA" id="ARBA00023163"/>
    </source>
</evidence>
<feature type="domain" description="HTH gntR-type" evidence="7">
    <location>
        <begin position="9"/>
        <end position="77"/>
    </location>
</feature>